<dbReference type="AlphaFoldDB" id="A0A3M8DG11"/>
<accession>A0A3M8DG11</accession>
<protein>
    <submittedName>
        <fullName evidence="2">Uncharacterized protein</fullName>
    </submittedName>
</protein>
<proteinExistence type="predicted"/>
<evidence type="ECO:0000313" key="2">
    <source>
        <dbReference type="EMBL" id="RNB87060.1"/>
    </source>
</evidence>
<keyword evidence="1" id="KW-0812">Transmembrane</keyword>
<dbReference type="RefSeq" id="WP_122918758.1">
    <property type="nucleotide sequence ID" value="NZ_RHHQ01000012.1"/>
</dbReference>
<reference evidence="2 3" key="1">
    <citation type="submission" date="2018-10" db="EMBL/GenBank/DDBJ databases">
        <title>Phylogenomics of Brevibacillus.</title>
        <authorList>
            <person name="Dunlap C."/>
        </authorList>
    </citation>
    <scope>NUCLEOTIDE SEQUENCE [LARGE SCALE GENOMIC DNA]</scope>
    <source>
        <strain evidence="2 3">JCM 15716</strain>
    </source>
</reference>
<keyword evidence="1" id="KW-1133">Transmembrane helix</keyword>
<dbReference type="Proteomes" id="UP000271031">
    <property type="component" value="Unassembled WGS sequence"/>
</dbReference>
<feature type="transmembrane region" description="Helical" evidence="1">
    <location>
        <begin position="29"/>
        <end position="49"/>
    </location>
</feature>
<name>A0A3M8DG11_9BACL</name>
<evidence type="ECO:0000313" key="3">
    <source>
        <dbReference type="Proteomes" id="UP000271031"/>
    </source>
</evidence>
<sequence length="75" mass="9209">MIVITLMFCAIFWIDWRYMKKNHRKPRTIRIVTFSIFFMYAAYCALYHFRSQFSIASAIEAIFYPLEKLILWRSE</sequence>
<comment type="caution">
    <text evidence="2">The sequence shown here is derived from an EMBL/GenBank/DDBJ whole genome shotgun (WGS) entry which is preliminary data.</text>
</comment>
<evidence type="ECO:0000256" key="1">
    <source>
        <dbReference type="SAM" id="Phobius"/>
    </source>
</evidence>
<dbReference type="OrthoDB" id="2646397at2"/>
<dbReference type="EMBL" id="RHHQ01000012">
    <property type="protein sequence ID" value="RNB87060.1"/>
    <property type="molecule type" value="Genomic_DNA"/>
</dbReference>
<organism evidence="2 3">
    <name type="scientific">Brevibacillus fluminis</name>
    <dbReference type="NCBI Taxonomy" id="511487"/>
    <lineage>
        <taxon>Bacteria</taxon>
        <taxon>Bacillati</taxon>
        <taxon>Bacillota</taxon>
        <taxon>Bacilli</taxon>
        <taxon>Bacillales</taxon>
        <taxon>Paenibacillaceae</taxon>
        <taxon>Brevibacillus</taxon>
    </lineage>
</organism>
<gene>
    <name evidence="2" type="ORF">EDM56_15300</name>
</gene>
<keyword evidence="3" id="KW-1185">Reference proteome</keyword>
<keyword evidence="1" id="KW-0472">Membrane</keyword>